<evidence type="ECO:0000313" key="3">
    <source>
        <dbReference type="EMBL" id="KKK48249.1"/>
    </source>
</evidence>
<accession>A0A0F8Y200</accession>
<dbReference type="SUPFAM" id="SSF52540">
    <property type="entry name" value="P-loop containing nucleoside triphosphate hydrolases"/>
    <property type="match status" value="1"/>
</dbReference>
<feature type="non-terminal residue" evidence="3">
    <location>
        <position position="1"/>
    </location>
</feature>
<dbReference type="InterPro" id="IPR027417">
    <property type="entry name" value="P-loop_NTPase"/>
</dbReference>
<dbReference type="GO" id="GO:0019379">
    <property type="term" value="P:sulfate assimilation, phosphoadenylyl sulfate reduction by phosphoadenylyl-sulfate reductase (thioredoxin)"/>
    <property type="evidence" value="ECO:0007669"/>
    <property type="project" value="TreeGrafter"/>
</dbReference>
<keyword evidence="1" id="KW-0808">Transferase</keyword>
<comment type="caution">
    <text evidence="3">The sequence shown here is derived from an EMBL/GenBank/DDBJ whole genome shotgun (WGS) entry which is preliminary data.</text>
</comment>
<dbReference type="GO" id="GO:0004781">
    <property type="term" value="F:sulfate adenylyltransferase (ATP) activity"/>
    <property type="evidence" value="ECO:0007669"/>
    <property type="project" value="TreeGrafter"/>
</dbReference>
<name>A0A0F8Y200_9ZZZZ</name>
<protein>
    <recommendedName>
        <fullName evidence="2">APS kinase domain-containing protein</fullName>
    </recommendedName>
</protein>
<dbReference type="InterPro" id="IPR059117">
    <property type="entry name" value="APS_kinase_dom"/>
</dbReference>
<dbReference type="AlphaFoldDB" id="A0A0F8Y200"/>
<organism evidence="3">
    <name type="scientific">marine sediment metagenome</name>
    <dbReference type="NCBI Taxonomy" id="412755"/>
    <lineage>
        <taxon>unclassified sequences</taxon>
        <taxon>metagenomes</taxon>
        <taxon>ecological metagenomes</taxon>
    </lineage>
</organism>
<feature type="domain" description="APS kinase" evidence="2">
    <location>
        <begin position="1"/>
        <end position="66"/>
    </location>
</feature>
<dbReference type="PANTHER" id="PTHR42700:SF1">
    <property type="entry name" value="SULFATE ADENYLYLTRANSFERASE"/>
    <property type="match status" value="1"/>
</dbReference>
<dbReference type="GO" id="GO:0010134">
    <property type="term" value="P:sulfate assimilation via adenylyl sulfate reduction"/>
    <property type="evidence" value="ECO:0007669"/>
    <property type="project" value="TreeGrafter"/>
</dbReference>
<evidence type="ECO:0000259" key="2">
    <source>
        <dbReference type="Pfam" id="PF01583"/>
    </source>
</evidence>
<dbReference type="GO" id="GO:0005737">
    <property type="term" value="C:cytoplasm"/>
    <property type="evidence" value="ECO:0007669"/>
    <property type="project" value="TreeGrafter"/>
</dbReference>
<proteinExistence type="predicted"/>
<reference evidence="3" key="1">
    <citation type="journal article" date="2015" name="Nature">
        <title>Complex archaea that bridge the gap between prokaryotes and eukaryotes.</title>
        <authorList>
            <person name="Spang A."/>
            <person name="Saw J.H."/>
            <person name="Jorgensen S.L."/>
            <person name="Zaremba-Niedzwiedzka K."/>
            <person name="Martijn J."/>
            <person name="Lind A.E."/>
            <person name="van Eijk R."/>
            <person name="Schleper C."/>
            <person name="Guy L."/>
            <person name="Ettema T.J."/>
        </authorList>
    </citation>
    <scope>NUCLEOTIDE SEQUENCE</scope>
</reference>
<dbReference type="EMBL" id="LAZR01069162">
    <property type="protein sequence ID" value="KKK48249.1"/>
    <property type="molecule type" value="Genomic_DNA"/>
</dbReference>
<dbReference type="InterPro" id="IPR050512">
    <property type="entry name" value="Sulf_AdTrans/APS_kinase"/>
</dbReference>
<dbReference type="Pfam" id="PF01583">
    <property type="entry name" value="APS_kinase"/>
    <property type="match status" value="1"/>
</dbReference>
<gene>
    <name evidence="3" type="ORF">LCGC14_3147050</name>
</gene>
<evidence type="ECO:0000256" key="1">
    <source>
        <dbReference type="ARBA" id="ARBA00022679"/>
    </source>
</evidence>
<dbReference type="PANTHER" id="PTHR42700">
    <property type="entry name" value="SULFATE ADENYLYLTRANSFERASE"/>
    <property type="match status" value="1"/>
</dbReference>
<dbReference type="Gene3D" id="3.40.50.300">
    <property type="entry name" value="P-loop containing nucleotide triphosphate hydrolases"/>
    <property type="match status" value="1"/>
</dbReference>
<sequence length="87" mass="10022">PYRETRGIVRDMCDNFIEVFVSASLDECERRDVKGLYKRARAGEITNFTGIDDPYEAPENPELVVDTENQTLEESAAIVLEHIRQYL</sequence>